<dbReference type="Proteomes" id="UP000077115">
    <property type="component" value="Unassembled WGS sequence"/>
</dbReference>
<proteinExistence type="predicted"/>
<reference evidence="1 2" key="2">
    <citation type="submission" date="2016-05" db="EMBL/GenBank/DDBJ databases">
        <title>Lineage-specific infection strategies underlie the spectrum of fungal disease in amphibians.</title>
        <authorList>
            <person name="Cuomo C.A."/>
            <person name="Farrer R.A."/>
            <person name="James T."/>
            <person name="Longcore J."/>
            <person name="Birren B."/>
        </authorList>
    </citation>
    <scope>NUCLEOTIDE SEQUENCE [LARGE SCALE GENOMIC DNA]</scope>
    <source>
        <strain evidence="1 2">JEL423</strain>
    </source>
</reference>
<gene>
    <name evidence="1" type="ORF">BDEG_24683</name>
</gene>
<dbReference type="EMBL" id="DS022305">
    <property type="protein sequence ID" value="OAJ41020.1"/>
    <property type="molecule type" value="Genomic_DNA"/>
</dbReference>
<reference evidence="1 2" key="1">
    <citation type="submission" date="2006-10" db="EMBL/GenBank/DDBJ databases">
        <title>The Genome Sequence of Batrachochytrium dendrobatidis JEL423.</title>
        <authorList>
            <consortium name="The Broad Institute Genome Sequencing Platform"/>
            <person name="Birren B."/>
            <person name="Lander E."/>
            <person name="Galagan J."/>
            <person name="Cuomo C."/>
            <person name="Devon K."/>
            <person name="Jaffe D."/>
            <person name="Butler J."/>
            <person name="Alvarez P."/>
            <person name="Gnerre S."/>
            <person name="Grabherr M."/>
            <person name="Kleber M."/>
            <person name="Mauceli E."/>
            <person name="Brockman W."/>
            <person name="Young S."/>
            <person name="LaButti K."/>
            <person name="Sykes S."/>
            <person name="DeCaprio D."/>
            <person name="Crawford M."/>
            <person name="Koehrsen M."/>
            <person name="Engels R."/>
            <person name="Montgomery P."/>
            <person name="Pearson M."/>
            <person name="Howarth C."/>
            <person name="Larson L."/>
            <person name="White J."/>
            <person name="O'Leary S."/>
            <person name="Kodira C."/>
            <person name="Zeng Q."/>
            <person name="Yandava C."/>
            <person name="Alvarado L."/>
            <person name="Longcore J."/>
            <person name="James T."/>
        </authorList>
    </citation>
    <scope>NUCLEOTIDE SEQUENCE [LARGE SCALE GENOMIC DNA]</scope>
    <source>
        <strain evidence="1 2">JEL423</strain>
    </source>
</reference>
<name>A0A177WNL1_BATDL</name>
<evidence type="ECO:0000313" key="1">
    <source>
        <dbReference type="EMBL" id="OAJ41020.1"/>
    </source>
</evidence>
<dbReference type="AlphaFoldDB" id="A0A177WNL1"/>
<accession>A0A177WNL1</accession>
<dbReference type="VEuPathDB" id="FungiDB:BDEG_24683"/>
<organism evidence="1 2">
    <name type="scientific">Batrachochytrium dendrobatidis (strain JEL423)</name>
    <dbReference type="NCBI Taxonomy" id="403673"/>
    <lineage>
        <taxon>Eukaryota</taxon>
        <taxon>Fungi</taxon>
        <taxon>Fungi incertae sedis</taxon>
        <taxon>Chytridiomycota</taxon>
        <taxon>Chytridiomycota incertae sedis</taxon>
        <taxon>Chytridiomycetes</taxon>
        <taxon>Rhizophydiales</taxon>
        <taxon>Rhizophydiales incertae sedis</taxon>
        <taxon>Batrachochytrium</taxon>
    </lineage>
</organism>
<evidence type="ECO:0000313" key="2">
    <source>
        <dbReference type="Proteomes" id="UP000077115"/>
    </source>
</evidence>
<protein>
    <submittedName>
        <fullName evidence="1">Uncharacterized protein</fullName>
    </submittedName>
</protein>
<sequence length="109" mass="12159">MSVAKCKGKAGRMICRRVNCPEQTLHFGPTSLDHLEHEFLVNRQLEGAHHNIQSASLKSGQAITSVAAQLTWLNNRDAEMHINSHNMINVSFVPILLNNIAFSELLKVD</sequence>